<organism evidence="2 3">
    <name type="scientific">Siminovitchia sediminis</name>
    <dbReference type="NCBI Taxonomy" id="1274353"/>
    <lineage>
        <taxon>Bacteria</taxon>
        <taxon>Bacillati</taxon>
        <taxon>Bacillota</taxon>
        <taxon>Bacilli</taxon>
        <taxon>Bacillales</taxon>
        <taxon>Bacillaceae</taxon>
        <taxon>Siminovitchia</taxon>
    </lineage>
</organism>
<accession>A0ABW4KKV6</accession>
<sequence length="43" mass="5196">MAKSQYQPARNLQLSDAQEVHYNKEYKKADKAFKRHQKQMNDQ</sequence>
<protein>
    <submittedName>
        <fullName evidence="2">YfhE family protein</fullName>
    </submittedName>
</protein>
<evidence type="ECO:0000313" key="2">
    <source>
        <dbReference type="EMBL" id="MFD1707964.1"/>
    </source>
</evidence>
<name>A0ABW4KKV6_9BACI</name>
<keyword evidence="3" id="KW-1185">Reference proteome</keyword>
<dbReference type="Proteomes" id="UP001597301">
    <property type="component" value="Unassembled WGS sequence"/>
</dbReference>
<dbReference type="Pfam" id="PF14152">
    <property type="entry name" value="YfhE"/>
    <property type="match status" value="1"/>
</dbReference>
<dbReference type="EMBL" id="JBHUEO010000052">
    <property type="protein sequence ID" value="MFD1707964.1"/>
    <property type="molecule type" value="Genomic_DNA"/>
</dbReference>
<evidence type="ECO:0000256" key="1">
    <source>
        <dbReference type="SAM" id="MobiDB-lite"/>
    </source>
</evidence>
<feature type="region of interest" description="Disordered" evidence="1">
    <location>
        <begin position="1"/>
        <end position="20"/>
    </location>
</feature>
<gene>
    <name evidence="2" type="ORF">ACFSCZ_14660</name>
</gene>
<dbReference type="InterPro" id="IPR025437">
    <property type="entry name" value="YfhE-like"/>
</dbReference>
<comment type="caution">
    <text evidence="2">The sequence shown here is derived from an EMBL/GenBank/DDBJ whole genome shotgun (WGS) entry which is preliminary data.</text>
</comment>
<feature type="compositionally biased region" description="Polar residues" evidence="1">
    <location>
        <begin position="1"/>
        <end position="16"/>
    </location>
</feature>
<proteinExistence type="predicted"/>
<dbReference type="RefSeq" id="WP_380774845.1">
    <property type="nucleotide sequence ID" value="NZ_JBHUEO010000052.1"/>
</dbReference>
<evidence type="ECO:0000313" key="3">
    <source>
        <dbReference type="Proteomes" id="UP001597301"/>
    </source>
</evidence>
<reference evidence="3" key="1">
    <citation type="journal article" date="2019" name="Int. J. Syst. Evol. Microbiol.">
        <title>The Global Catalogue of Microorganisms (GCM) 10K type strain sequencing project: providing services to taxonomists for standard genome sequencing and annotation.</title>
        <authorList>
            <consortium name="The Broad Institute Genomics Platform"/>
            <consortium name="The Broad Institute Genome Sequencing Center for Infectious Disease"/>
            <person name="Wu L."/>
            <person name="Ma J."/>
        </authorList>
    </citation>
    <scope>NUCLEOTIDE SEQUENCE [LARGE SCALE GENOMIC DNA]</scope>
    <source>
        <strain evidence="3">CGMCC 1.12295</strain>
    </source>
</reference>